<gene>
    <name evidence="2" type="ORF">O181_043474</name>
</gene>
<feature type="region of interest" description="Disordered" evidence="1">
    <location>
        <begin position="1"/>
        <end position="62"/>
    </location>
</feature>
<comment type="caution">
    <text evidence="2">The sequence shown here is derived from an EMBL/GenBank/DDBJ whole genome shotgun (WGS) entry which is preliminary data.</text>
</comment>
<evidence type="ECO:0000313" key="2">
    <source>
        <dbReference type="EMBL" id="MBW0503759.1"/>
    </source>
</evidence>
<evidence type="ECO:0000256" key="1">
    <source>
        <dbReference type="SAM" id="MobiDB-lite"/>
    </source>
</evidence>
<dbReference type="OrthoDB" id="2157866at2759"/>
<proteinExistence type="predicted"/>
<feature type="region of interest" description="Disordered" evidence="1">
    <location>
        <begin position="88"/>
        <end position="114"/>
    </location>
</feature>
<reference evidence="2" key="1">
    <citation type="submission" date="2021-03" db="EMBL/GenBank/DDBJ databases">
        <title>Draft genome sequence of rust myrtle Austropuccinia psidii MF-1, a brazilian biotype.</title>
        <authorList>
            <person name="Quecine M.C."/>
            <person name="Pachon D.M.R."/>
            <person name="Bonatelli M.L."/>
            <person name="Correr F.H."/>
            <person name="Franceschini L.M."/>
            <person name="Leite T.F."/>
            <person name="Margarido G.R.A."/>
            <person name="Almeida C.A."/>
            <person name="Ferrarezi J.A."/>
            <person name="Labate C.A."/>
        </authorList>
    </citation>
    <scope>NUCLEOTIDE SEQUENCE</scope>
    <source>
        <strain evidence="2">MF-1</strain>
    </source>
</reference>
<dbReference type="AlphaFoldDB" id="A0A9Q3DID1"/>
<sequence>MEFKQAVQAPAGEGNRDKGNSSHYPSYRRTIEPERAYSDSLRLTRSRPTQLSSGFRPFRKQNISGQEASFSTILGTFKQKTRIQSKKQDLFQPQEERFRPNDPAAVGIGEKSTQEPEIVVNNSRISSPINRAITPTQNEHNVVTPERNLNSDQLWFQVYQFEVQTQEKFDEVHRSNERLK</sequence>
<accession>A0A9Q3DID1</accession>
<name>A0A9Q3DID1_9BASI</name>
<feature type="compositionally biased region" description="Basic and acidic residues" evidence="1">
    <location>
        <begin position="88"/>
        <end position="100"/>
    </location>
</feature>
<organism evidence="2 3">
    <name type="scientific">Austropuccinia psidii MF-1</name>
    <dbReference type="NCBI Taxonomy" id="1389203"/>
    <lineage>
        <taxon>Eukaryota</taxon>
        <taxon>Fungi</taxon>
        <taxon>Dikarya</taxon>
        <taxon>Basidiomycota</taxon>
        <taxon>Pucciniomycotina</taxon>
        <taxon>Pucciniomycetes</taxon>
        <taxon>Pucciniales</taxon>
        <taxon>Sphaerophragmiaceae</taxon>
        <taxon>Austropuccinia</taxon>
    </lineage>
</organism>
<dbReference type="EMBL" id="AVOT02017550">
    <property type="protein sequence ID" value="MBW0503759.1"/>
    <property type="molecule type" value="Genomic_DNA"/>
</dbReference>
<feature type="compositionally biased region" description="Polar residues" evidence="1">
    <location>
        <begin position="41"/>
        <end position="53"/>
    </location>
</feature>
<protein>
    <submittedName>
        <fullName evidence="2">Uncharacterized protein</fullName>
    </submittedName>
</protein>
<keyword evidence="3" id="KW-1185">Reference proteome</keyword>
<dbReference type="Proteomes" id="UP000765509">
    <property type="component" value="Unassembled WGS sequence"/>
</dbReference>
<evidence type="ECO:0000313" key="3">
    <source>
        <dbReference type="Proteomes" id="UP000765509"/>
    </source>
</evidence>